<evidence type="ECO:0000313" key="3">
    <source>
        <dbReference type="EMBL" id="MDN7240354.1"/>
    </source>
</evidence>
<dbReference type="Proteomes" id="UP001172055">
    <property type="component" value="Unassembled WGS sequence"/>
</dbReference>
<gene>
    <name evidence="3" type="ORF">QWY14_01065</name>
</gene>
<evidence type="ECO:0000256" key="1">
    <source>
        <dbReference type="SAM" id="MobiDB-lite"/>
    </source>
</evidence>
<feature type="region of interest" description="Disordered" evidence="1">
    <location>
        <begin position="153"/>
        <end position="177"/>
    </location>
</feature>
<keyword evidence="2" id="KW-0472">Membrane</keyword>
<proteinExistence type="predicted"/>
<protein>
    <submittedName>
        <fullName evidence="3">Fimbrial assembly protein</fullName>
    </submittedName>
</protein>
<keyword evidence="4" id="KW-1185">Reference proteome</keyword>
<name>A0ABT8MXJ1_9BACL</name>
<feature type="region of interest" description="Disordered" evidence="1">
    <location>
        <begin position="201"/>
        <end position="266"/>
    </location>
</feature>
<feature type="compositionally biased region" description="Low complexity" evidence="1">
    <location>
        <begin position="201"/>
        <end position="212"/>
    </location>
</feature>
<organism evidence="3 4">
    <name type="scientific">Planococcus shixiaomingii</name>
    <dbReference type="NCBI Taxonomy" id="3058393"/>
    <lineage>
        <taxon>Bacteria</taxon>
        <taxon>Bacillati</taxon>
        <taxon>Bacillota</taxon>
        <taxon>Bacilli</taxon>
        <taxon>Bacillales</taxon>
        <taxon>Caryophanaceae</taxon>
        <taxon>Planococcus</taxon>
    </lineage>
</organism>
<feature type="transmembrane region" description="Helical" evidence="2">
    <location>
        <begin position="20"/>
        <end position="40"/>
    </location>
</feature>
<keyword evidence="2" id="KW-1133">Transmembrane helix</keyword>
<dbReference type="PANTHER" id="PTHR40278">
    <property type="entry name" value="DNA UTILIZATION PROTEIN HOFN"/>
    <property type="match status" value="1"/>
</dbReference>
<accession>A0ABT8MXJ1</accession>
<comment type="caution">
    <text evidence="3">The sequence shown here is derived from an EMBL/GenBank/DDBJ whole genome shotgun (WGS) entry which is preliminary data.</text>
</comment>
<feature type="compositionally biased region" description="Low complexity" evidence="1">
    <location>
        <begin position="219"/>
        <end position="239"/>
    </location>
</feature>
<dbReference type="EMBL" id="JAUJWV010000001">
    <property type="protein sequence ID" value="MDN7240354.1"/>
    <property type="molecule type" value="Genomic_DNA"/>
</dbReference>
<keyword evidence="2" id="KW-0812">Transmembrane</keyword>
<dbReference type="InterPro" id="IPR052534">
    <property type="entry name" value="Extracell_DNA_Util/SecSys_Comp"/>
</dbReference>
<feature type="compositionally biased region" description="Acidic residues" evidence="1">
    <location>
        <begin position="164"/>
        <end position="176"/>
    </location>
</feature>
<sequence length="266" mass="28916">MLVDINLLPQKERDRPASIVAAISILLLAIIIWAVFAFLADSHEKEQTVLAAEAAQVAAEQAAIRQQLEATQGLNEEQQLKVTVDWAESYQFDTLPLLGDLVAKLPERGFFDNFSYTGMDQAVLTVQFDTAREAAYYLAQLKTSELLESATLDSVTQQEAQTEPIEDETIEEDDVTENPRYLASYTLAFVDARIPAETAEGVPVEGAPAAEPAPEEAPAEPAEPAAEETVPAEKTPVEPATEEPEAEVNVEVNTETTPTETEADGQ</sequence>
<evidence type="ECO:0000256" key="2">
    <source>
        <dbReference type="SAM" id="Phobius"/>
    </source>
</evidence>
<feature type="compositionally biased region" description="Low complexity" evidence="1">
    <location>
        <begin position="249"/>
        <end position="260"/>
    </location>
</feature>
<evidence type="ECO:0000313" key="4">
    <source>
        <dbReference type="Proteomes" id="UP001172055"/>
    </source>
</evidence>
<dbReference type="PANTHER" id="PTHR40278:SF1">
    <property type="entry name" value="DNA UTILIZATION PROTEIN HOFN"/>
    <property type="match status" value="1"/>
</dbReference>
<dbReference type="RefSeq" id="WP_301722367.1">
    <property type="nucleotide sequence ID" value="NZ_JAUJWV010000001.1"/>
</dbReference>
<reference evidence="3 4" key="1">
    <citation type="submission" date="2023-06" db="EMBL/GenBank/DDBJ databases">
        <title>Novel species in genus Planococcus.</title>
        <authorList>
            <person name="Ning S."/>
        </authorList>
    </citation>
    <scope>NUCLEOTIDE SEQUENCE [LARGE SCALE GENOMIC DNA]</scope>
    <source>
        <strain evidence="3 4">N028</strain>
    </source>
</reference>